<gene>
    <name evidence="1" type="ORF">SB48_HM08orf05032</name>
</gene>
<sequence>MSFIPLMKDISDCGLHPFVLHSTYEGHFSLWFVPFCPSSRL</sequence>
<evidence type="ECO:0000313" key="1">
    <source>
        <dbReference type="EMBL" id="AJO23940.1"/>
    </source>
</evidence>
<dbReference type="AlphaFoldDB" id="A0AAN0WCR9"/>
<accession>A0AAN0WCR9</accession>
<protein>
    <submittedName>
        <fullName evidence="1">Uncharacterized protein</fullName>
    </submittedName>
</protein>
<dbReference type="EMBL" id="CP010525">
    <property type="protein sequence ID" value="AJO23940.1"/>
    <property type="molecule type" value="Genomic_DNA"/>
</dbReference>
<organism evidence="1 2">
    <name type="scientific">Heyndrickxia coagulans</name>
    <name type="common">Weizmannia coagulans</name>
    <dbReference type="NCBI Taxonomy" id="1398"/>
    <lineage>
        <taxon>Bacteria</taxon>
        <taxon>Bacillati</taxon>
        <taxon>Bacillota</taxon>
        <taxon>Bacilli</taxon>
        <taxon>Bacillales</taxon>
        <taxon>Bacillaceae</taxon>
        <taxon>Heyndrickxia</taxon>
    </lineage>
</organism>
<name>A0AAN0WCR9_HEYCO</name>
<evidence type="ECO:0000313" key="2">
    <source>
        <dbReference type="Proteomes" id="UP000032024"/>
    </source>
</evidence>
<reference evidence="2" key="1">
    <citation type="submission" date="2015-01" db="EMBL/GenBank/DDBJ databases">
        <title>Comparative genome analysis of Bacillus coagulans HM-08, Clostridium butyricum HM-68, Bacillus subtilis HM-66 and Bacillus paralicheniformis BL-09.</title>
        <authorList>
            <person name="Zhang H."/>
        </authorList>
    </citation>
    <scope>NUCLEOTIDE SEQUENCE [LARGE SCALE GENOMIC DNA]</scope>
    <source>
        <strain evidence="2">HM-08</strain>
    </source>
</reference>
<keyword evidence="2" id="KW-1185">Reference proteome</keyword>
<proteinExistence type="predicted"/>
<dbReference type="Proteomes" id="UP000032024">
    <property type="component" value="Chromosome"/>
</dbReference>